<dbReference type="Proteomes" id="UP000326779">
    <property type="component" value="Chromosome"/>
</dbReference>
<comment type="similarity">
    <text evidence="2">Belongs to the VirD4/TraG family.</text>
</comment>
<dbReference type="CDD" id="cd01127">
    <property type="entry name" value="TrwB_TraG_TraD_VirD4"/>
    <property type="match status" value="2"/>
</dbReference>
<evidence type="ECO:0000259" key="7">
    <source>
        <dbReference type="Pfam" id="PF12696"/>
    </source>
</evidence>
<dbReference type="Gene3D" id="3.40.50.300">
    <property type="entry name" value="P-loop containing nucleotide triphosphate hydrolases"/>
    <property type="match status" value="1"/>
</dbReference>
<evidence type="ECO:0000256" key="3">
    <source>
        <dbReference type="ARBA" id="ARBA00022475"/>
    </source>
</evidence>
<dbReference type="NCBIfam" id="NF045973">
    <property type="entry name" value="conju_CD1115"/>
    <property type="match status" value="1"/>
</dbReference>
<evidence type="ECO:0000313" key="8">
    <source>
        <dbReference type="EMBL" id="QFR23643.1"/>
    </source>
</evidence>
<keyword evidence="4" id="KW-0812">Transmembrane</keyword>
<evidence type="ECO:0000256" key="1">
    <source>
        <dbReference type="ARBA" id="ARBA00004651"/>
    </source>
</evidence>
<sequence>MAVSHYKQKFYLNDETVNTMVVGTSRSGKGQAVVIETIDNLSRARKRSSMVVNDPKGELFTASYETLQKRGYNVYALNLDDPDQSMSYNPLTLITRAWQRGDREGATQMINSLDHVLYNGQDAGENRWVYEGAQSAVNGMIMSLLDYNIERNQPQKTTLYNIADMLNELGQLNYMADSGDTVNALDRFFQSLPPDSLAKKQYGSTSFSGEKAKGSILSTVNQGLQMFTLTKNAKMTSKNSLELKSLGFPKSLTMRLPAALFNERLVLEFYRNNQLIKTSLAKVGASGFTEHNFEGQLRTNDILKIKLKTKPEQAARYRLVFHDFRDDQGEVVKKKEAGHEQENEVDKHVTCEEISNTLGIENLEMYYSDKPIALFLLIPDADTSNHGLASIFIRQLYTELVKQCAYIASHKCPRRIHFVLDEFGNMIKIPDMAQILTVTNGRNMLWDLVVQSYQQLYSLYGEADGNTIKENCQVQNYVFSTNDDTIEEISKKVGNYTNIAESTNKTEVNTNENVQQNAEVDRVLPYERVSSLLEGETIVLDPLHRRDNKGRKVRPYPIFNTRETAMPYAYEYLKDDFDPDRDINDIEIKSDHAALNLQRNAIDYRDFIVDEEGRNAYDERLAKGQASAVQQALRDAPKDPVQKYLEGLGLSESMAQTIMNAFDTNQAEYTKLISKTFSENAEDWSKVNLEVQRLRKEEVQS</sequence>
<dbReference type="RefSeq" id="WP_152260845.1">
    <property type="nucleotide sequence ID" value="NZ_CP045143.1"/>
</dbReference>
<evidence type="ECO:0000256" key="6">
    <source>
        <dbReference type="ARBA" id="ARBA00023136"/>
    </source>
</evidence>
<dbReference type="AlphaFoldDB" id="A0A5P8M586"/>
<dbReference type="SUPFAM" id="SSF52540">
    <property type="entry name" value="P-loop containing nucleoside triphosphate hydrolases"/>
    <property type="match status" value="2"/>
</dbReference>
<dbReference type="PANTHER" id="PTHR37937">
    <property type="entry name" value="CONJUGATIVE TRANSFER: DNA TRANSPORT"/>
    <property type="match status" value="1"/>
</dbReference>
<keyword evidence="6" id="KW-0472">Membrane</keyword>
<evidence type="ECO:0000256" key="4">
    <source>
        <dbReference type="ARBA" id="ARBA00022692"/>
    </source>
</evidence>
<dbReference type="EMBL" id="CP045143">
    <property type="protein sequence ID" value="QFR23643.1"/>
    <property type="molecule type" value="Genomic_DNA"/>
</dbReference>
<dbReference type="KEGG" id="lhb:D1010_09605"/>
<name>A0A5P8M586_9LACO</name>
<keyword evidence="5" id="KW-1133">Transmembrane helix</keyword>
<dbReference type="Pfam" id="PF02534">
    <property type="entry name" value="T4SS-DNA_transf"/>
    <property type="match status" value="1"/>
</dbReference>
<feature type="domain" description="TraD/TraG TraM recognition site" evidence="7">
    <location>
        <begin position="415"/>
        <end position="529"/>
    </location>
</feature>
<dbReference type="InterPro" id="IPR051539">
    <property type="entry name" value="T4SS-coupling_protein"/>
</dbReference>
<evidence type="ECO:0000313" key="9">
    <source>
        <dbReference type="Proteomes" id="UP000326779"/>
    </source>
</evidence>
<dbReference type="Pfam" id="PF12696">
    <property type="entry name" value="TraG-D_C"/>
    <property type="match status" value="1"/>
</dbReference>
<evidence type="ECO:0000256" key="2">
    <source>
        <dbReference type="ARBA" id="ARBA00008806"/>
    </source>
</evidence>
<accession>A0A5P8M586</accession>
<evidence type="ECO:0000256" key="5">
    <source>
        <dbReference type="ARBA" id="ARBA00022989"/>
    </source>
</evidence>
<gene>
    <name evidence="8" type="ORF">D1010_09605</name>
</gene>
<protein>
    <submittedName>
        <fullName evidence="8">TraM recognition domain-containing protein</fullName>
    </submittedName>
</protein>
<proteinExistence type="inferred from homology"/>
<dbReference type="InterPro" id="IPR003688">
    <property type="entry name" value="TraG/VirD4"/>
</dbReference>
<dbReference type="InterPro" id="IPR032689">
    <property type="entry name" value="TraG-D_C"/>
</dbReference>
<organism evidence="8 9">
    <name type="scientific">Schleiferilactobacillus harbinensis</name>
    <dbReference type="NCBI Taxonomy" id="304207"/>
    <lineage>
        <taxon>Bacteria</taxon>
        <taxon>Bacillati</taxon>
        <taxon>Bacillota</taxon>
        <taxon>Bacilli</taxon>
        <taxon>Lactobacillales</taxon>
        <taxon>Lactobacillaceae</taxon>
        <taxon>Schleiferilactobacillus</taxon>
    </lineage>
</organism>
<dbReference type="InterPro" id="IPR027417">
    <property type="entry name" value="P-loop_NTPase"/>
</dbReference>
<keyword evidence="3" id="KW-1003">Cell membrane</keyword>
<reference evidence="8 9" key="1">
    <citation type="submission" date="2019-10" db="EMBL/GenBank/DDBJ databases">
        <title>The completed genome of Lactobacillus harbinensis M1.</title>
        <authorList>
            <person name="Zheng Y."/>
        </authorList>
    </citation>
    <scope>NUCLEOTIDE SEQUENCE [LARGE SCALE GENOMIC DNA]</scope>
    <source>
        <strain evidence="8 9">M1</strain>
    </source>
</reference>
<dbReference type="GO" id="GO:0005886">
    <property type="term" value="C:plasma membrane"/>
    <property type="evidence" value="ECO:0007669"/>
    <property type="project" value="UniProtKB-SubCell"/>
</dbReference>
<comment type="subcellular location">
    <subcellularLocation>
        <location evidence="1">Cell membrane</location>
        <topology evidence="1">Multi-pass membrane protein</topology>
    </subcellularLocation>
</comment>
<dbReference type="PANTHER" id="PTHR37937:SF1">
    <property type="entry name" value="CONJUGATIVE TRANSFER: DNA TRANSPORT"/>
    <property type="match status" value="1"/>
</dbReference>